<dbReference type="SUPFAM" id="SSF50044">
    <property type="entry name" value="SH3-domain"/>
    <property type="match status" value="1"/>
</dbReference>
<dbReference type="InterPro" id="IPR011009">
    <property type="entry name" value="Kinase-like_dom_sf"/>
</dbReference>
<dbReference type="Gene3D" id="1.10.510.10">
    <property type="entry name" value="Transferase(Phosphotransferase) domain 1"/>
    <property type="match status" value="2"/>
</dbReference>
<comment type="cofactor">
    <cofactor evidence="1">
        <name>Mg(2+)</name>
        <dbReference type="ChEBI" id="CHEBI:18420"/>
    </cofactor>
</comment>
<feature type="compositionally biased region" description="Gly residues" evidence="10">
    <location>
        <begin position="626"/>
        <end position="639"/>
    </location>
</feature>
<dbReference type="GO" id="GO:0004706">
    <property type="term" value="F:JUN kinase kinase kinase activity"/>
    <property type="evidence" value="ECO:0007669"/>
    <property type="project" value="TreeGrafter"/>
</dbReference>
<sequence length="969" mass="107472">MGSSGLSALFQRGSGRGERELLHHHDRHHHHHHHHHLPHHPPTGRALLWTAVFEYESTAEEELTLRRGDRVEVLSKDVNVSGDEGWWTGKIGDKVGVFPSNYVSSDPDYSELPAAQDYPLPPVIDFNELVLEEIIGVGGFGKVYRGSWRGEEVAVKAARQDPDEDIGVTAENVRKEARLFGMLRHPNIISLKGVCLREPNLCLVMEFAQGGALNRALSGRKVPPHVLVNWAVQISRGMDYLHNEAIVPVIHRDLKSSNKLLLLLLILVTVRVGYRWWRVDGEGITITVLSPQPTPTTSSFGVLLWELLTGELPYRDIDGLAVAYGVAVNKLTLPIPSTCPQPFVDLMEGCWSSDPHSRPGFPEILETLVVIESSCVFHLPLESFHSLQETWRLEIQLMFLQLRTKEKELRSWEEELTRAAVQQKTQEQELRRREQELAEREIDIVERELHIIMRQLNQEKPRVHKRKGHFKRSRLKARDANRISLPSDFAHKMHSHYTLWLTPGEGAQTWGRCAVYKREEFEGNKKRGRTWGPSSTQSRELKTLGDGCKLWSSSAPNLGKSPRHSALPGGFPSLTSMGDSDACVELTIVLSPFSPPPALSLLPPTFSLRRNAERGRRATPLSEPLGAGGHRGAGWGAVGGPVNSPRRPTQRRRSDCVLLACSALLASVALGYDLTEHGRHQDEQEKRKKEGLFQHTPRLRPICSPPGRWGVKREDSILPTSDPSPVTLLSLSSLSDCASTRSLLSSESGETPCAWRETSPPALPPAPAPAPNPLVDLTAESFKRDPGQSLTPTHVTLAAAPPRRTHRRVPSEGAIVKPQTRGPGFDSRAGFPTDWETPSVPDSDVIPRRKPPEQSGTPERPKTLEFAPRPRPPPCPARPRIDPRRLVSFTRTRSSSPANGAGGAETPSGGENGSSRYRSRSHSRSRHQAESLLDADLAGQTQDTTPSLCGRSFPQSQDSTSSWKPGNTR</sequence>
<keyword evidence="8" id="KW-0547">Nucleotide-binding</keyword>
<dbReference type="InParanoid" id="A0A4W3HUF4"/>
<dbReference type="InterPro" id="IPR001452">
    <property type="entry name" value="SH3_domain"/>
</dbReference>
<dbReference type="InterPro" id="IPR036028">
    <property type="entry name" value="SH3-like_dom_sf"/>
</dbReference>
<keyword evidence="14" id="KW-1185">Reference proteome</keyword>
<feature type="binding site" evidence="8">
    <location>
        <position position="156"/>
    </location>
    <ligand>
        <name>ATP</name>
        <dbReference type="ChEBI" id="CHEBI:30616"/>
    </ligand>
</feature>
<feature type="compositionally biased region" description="Polar residues" evidence="10">
    <location>
        <begin position="939"/>
        <end position="969"/>
    </location>
</feature>
<evidence type="ECO:0000256" key="9">
    <source>
        <dbReference type="SAM" id="Coils"/>
    </source>
</evidence>
<accession>A0A4W3HUF4</accession>
<dbReference type="PANTHER" id="PTHR44329">
    <property type="entry name" value="SERINE/THREONINE-PROTEIN KINASE TNNI3K-RELATED"/>
    <property type="match status" value="1"/>
</dbReference>
<dbReference type="SMART" id="SM00326">
    <property type="entry name" value="SH3"/>
    <property type="match status" value="1"/>
</dbReference>
<dbReference type="GeneTree" id="ENSGT00940000160518"/>
<dbReference type="EC" id="2.7.11.25" evidence="3"/>
<evidence type="ECO:0000256" key="7">
    <source>
        <dbReference type="PROSITE-ProRule" id="PRU00192"/>
    </source>
</evidence>
<protein>
    <recommendedName>
        <fullName evidence="3">mitogen-activated protein kinase kinase kinase</fullName>
        <ecNumber evidence="3">2.7.11.25</ecNumber>
    </recommendedName>
</protein>
<reference evidence="14" key="3">
    <citation type="journal article" date="2014" name="Nature">
        <title>Elephant shark genome provides unique insights into gnathostome evolution.</title>
        <authorList>
            <consortium name="International Elephant Shark Genome Sequencing Consortium"/>
            <person name="Venkatesh B."/>
            <person name="Lee A.P."/>
            <person name="Ravi V."/>
            <person name="Maurya A.K."/>
            <person name="Lian M.M."/>
            <person name="Swann J.B."/>
            <person name="Ohta Y."/>
            <person name="Flajnik M.F."/>
            <person name="Sutoh Y."/>
            <person name="Kasahara M."/>
            <person name="Hoon S."/>
            <person name="Gangu V."/>
            <person name="Roy S.W."/>
            <person name="Irimia M."/>
            <person name="Korzh V."/>
            <person name="Kondrychyn I."/>
            <person name="Lim Z.W."/>
            <person name="Tay B.H."/>
            <person name="Tohari S."/>
            <person name="Kong K.W."/>
            <person name="Ho S."/>
            <person name="Lorente-Galdos B."/>
            <person name="Quilez J."/>
            <person name="Marques-Bonet T."/>
            <person name="Raney B.J."/>
            <person name="Ingham P.W."/>
            <person name="Tay A."/>
            <person name="Hillier L.W."/>
            <person name="Minx P."/>
            <person name="Boehm T."/>
            <person name="Wilson R.K."/>
            <person name="Brenner S."/>
            <person name="Warren W.C."/>
        </authorList>
    </citation>
    <scope>NUCLEOTIDE SEQUENCE [LARGE SCALE GENOMIC DNA]</scope>
</reference>
<evidence type="ECO:0000259" key="12">
    <source>
        <dbReference type="PROSITE" id="PS50011"/>
    </source>
</evidence>
<evidence type="ECO:0000256" key="8">
    <source>
        <dbReference type="PROSITE-ProRule" id="PRU10141"/>
    </source>
</evidence>
<feature type="coiled-coil region" evidence="9">
    <location>
        <begin position="395"/>
        <end position="455"/>
    </location>
</feature>
<dbReference type="CDD" id="cd12059">
    <property type="entry name" value="SH3_MLK1-3"/>
    <property type="match status" value="1"/>
</dbReference>
<comment type="catalytic activity">
    <reaction evidence="6">
        <text>L-seryl-[protein] + ATP = O-phospho-L-seryl-[protein] + ADP + H(+)</text>
        <dbReference type="Rhea" id="RHEA:17989"/>
        <dbReference type="Rhea" id="RHEA-COMP:9863"/>
        <dbReference type="Rhea" id="RHEA-COMP:11604"/>
        <dbReference type="ChEBI" id="CHEBI:15378"/>
        <dbReference type="ChEBI" id="CHEBI:29999"/>
        <dbReference type="ChEBI" id="CHEBI:30616"/>
        <dbReference type="ChEBI" id="CHEBI:83421"/>
        <dbReference type="ChEBI" id="CHEBI:456216"/>
        <dbReference type="EC" id="2.7.11.25"/>
    </reaction>
</comment>
<evidence type="ECO:0000313" key="14">
    <source>
        <dbReference type="Proteomes" id="UP000314986"/>
    </source>
</evidence>
<keyword evidence="9" id="KW-0175">Coiled coil</keyword>
<dbReference type="Pfam" id="PF00069">
    <property type="entry name" value="Pkinase"/>
    <property type="match status" value="1"/>
</dbReference>
<dbReference type="InterPro" id="IPR001245">
    <property type="entry name" value="Ser-Thr/Tyr_kinase_cat_dom"/>
</dbReference>
<dbReference type="PRINTS" id="PR00452">
    <property type="entry name" value="SH3DOMAIN"/>
</dbReference>
<comment type="similarity">
    <text evidence="2">Belongs to the protein kinase superfamily. STE Ser/Thr protein kinase family. MAP kinase kinase kinase subfamily.</text>
</comment>
<dbReference type="InterPro" id="IPR000719">
    <property type="entry name" value="Prot_kinase_dom"/>
</dbReference>
<proteinExistence type="inferred from homology"/>
<dbReference type="PROSITE" id="PS50002">
    <property type="entry name" value="SH3"/>
    <property type="match status" value="1"/>
</dbReference>
<reference evidence="13" key="5">
    <citation type="submission" date="2025-09" db="UniProtKB">
        <authorList>
            <consortium name="Ensembl"/>
        </authorList>
    </citation>
    <scope>IDENTIFICATION</scope>
</reference>
<reference evidence="14" key="2">
    <citation type="journal article" date="2007" name="PLoS Biol.">
        <title>Survey sequencing and comparative analysis of the elephant shark (Callorhinchus milii) genome.</title>
        <authorList>
            <person name="Venkatesh B."/>
            <person name="Kirkness E.F."/>
            <person name="Loh Y.H."/>
            <person name="Halpern A.L."/>
            <person name="Lee A.P."/>
            <person name="Johnson J."/>
            <person name="Dandona N."/>
            <person name="Viswanathan L.D."/>
            <person name="Tay A."/>
            <person name="Venter J.C."/>
            <person name="Strausberg R.L."/>
            <person name="Brenner S."/>
        </authorList>
    </citation>
    <scope>NUCLEOTIDE SEQUENCE [LARGE SCALE GENOMIC DNA]</scope>
</reference>
<dbReference type="AlphaFoldDB" id="A0A4W3HUF4"/>
<dbReference type="Ensembl" id="ENSCMIT00000013017.1">
    <property type="protein sequence ID" value="ENSCMIP00000012729.1"/>
    <property type="gene ID" value="ENSCMIG00000006440.1"/>
</dbReference>
<evidence type="ECO:0000256" key="3">
    <source>
        <dbReference type="ARBA" id="ARBA00012406"/>
    </source>
</evidence>
<name>A0A4W3HUF4_CALMI</name>
<evidence type="ECO:0000256" key="1">
    <source>
        <dbReference type="ARBA" id="ARBA00001946"/>
    </source>
</evidence>
<reference evidence="13" key="4">
    <citation type="submission" date="2025-08" db="UniProtKB">
        <authorList>
            <consortium name="Ensembl"/>
        </authorList>
    </citation>
    <scope>IDENTIFICATION</scope>
</reference>
<keyword evidence="4 7" id="KW-0728">SH3 domain</keyword>
<evidence type="ECO:0000256" key="2">
    <source>
        <dbReference type="ARBA" id="ARBA00006529"/>
    </source>
</evidence>
<dbReference type="InterPro" id="IPR035779">
    <property type="entry name" value="MLK1-3_SH3"/>
</dbReference>
<evidence type="ECO:0000259" key="11">
    <source>
        <dbReference type="PROSITE" id="PS50002"/>
    </source>
</evidence>
<dbReference type="STRING" id="7868.ENSCMIP00000012729"/>
<dbReference type="PROSITE" id="PS50011">
    <property type="entry name" value="PROTEIN_KINASE_DOM"/>
    <property type="match status" value="1"/>
</dbReference>
<feature type="domain" description="SH3" evidence="11">
    <location>
        <begin position="44"/>
        <end position="108"/>
    </location>
</feature>
<feature type="region of interest" description="Disordered" evidence="10">
    <location>
        <begin position="742"/>
        <end position="969"/>
    </location>
</feature>
<dbReference type="GO" id="GO:0005524">
    <property type="term" value="F:ATP binding"/>
    <property type="evidence" value="ECO:0007669"/>
    <property type="project" value="UniProtKB-UniRule"/>
</dbReference>
<evidence type="ECO:0000256" key="4">
    <source>
        <dbReference type="ARBA" id="ARBA00022443"/>
    </source>
</evidence>
<organism evidence="13 14">
    <name type="scientific">Callorhinchus milii</name>
    <name type="common">Ghost shark</name>
    <dbReference type="NCBI Taxonomy" id="7868"/>
    <lineage>
        <taxon>Eukaryota</taxon>
        <taxon>Metazoa</taxon>
        <taxon>Chordata</taxon>
        <taxon>Craniata</taxon>
        <taxon>Vertebrata</taxon>
        <taxon>Chondrichthyes</taxon>
        <taxon>Holocephali</taxon>
        <taxon>Chimaeriformes</taxon>
        <taxon>Callorhinchidae</taxon>
        <taxon>Callorhinchus</taxon>
    </lineage>
</organism>
<evidence type="ECO:0000313" key="13">
    <source>
        <dbReference type="Ensembl" id="ENSCMIP00000012729.1"/>
    </source>
</evidence>
<dbReference type="SUPFAM" id="SSF56112">
    <property type="entry name" value="Protein kinase-like (PK-like)"/>
    <property type="match status" value="1"/>
</dbReference>
<feature type="compositionally biased region" description="Polar residues" evidence="10">
    <location>
        <begin position="889"/>
        <end position="898"/>
    </location>
</feature>
<feature type="domain" description="Protein kinase" evidence="12">
    <location>
        <begin position="129"/>
        <end position="381"/>
    </location>
</feature>
<dbReference type="Proteomes" id="UP000314986">
    <property type="component" value="Unassembled WGS sequence"/>
</dbReference>
<feature type="region of interest" description="Disordered" evidence="10">
    <location>
        <begin position="610"/>
        <end position="649"/>
    </location>
</feature>
<dbReference type="Gene3D" id="2.30.30.40">
    <property type="entry name" value="SH3 Domains"/>
    <property type="match status" value="1"/>
</dbReference>
<evidence type="ECO:0000256" key="5">
    <source>
        <dbReference type="ARBA" id="ARBA00047559"/>
    </source>
</evidence>
<dbReference type="PANTHER" id="PTHR44329:SF293">
    <property type="entry name" value="MITOGEN-ACTIVATED PROTEIN KINASE KINASE KINASE"/>
    <property type="match status" value="1"/>
</dbReference>
<feature type="compositionally biased region" description="Basic residues" evidence="10">
    <location>
        <begin position="917"/>
        <end position="926"/>
    </location>
</feature>
<comment type="catalytic activity">
    <reaction evidence="5">
        <text>L-threonyl-[protein] + ATP = O-phospho-L-threonyl-[protein] + ADP + H(+)</text>
        <dbReference type="Rhea" id="RHEA:46608"/>
        <dbReference type="Rhea" id="RHEA-COMP:11060"/>
        <dbReference type="Rhea" id="RHEA-COMP:11605"/>
        <dbReference type="ChEBI" id="CHEBI:15378"/>
        <dbReference type="ChEBI" id="CHEBI:30013"/>
        <dbReference type="ChEBI" id="CHEBI:30616"/>
        <dbReference type="ChEBI" id="CHEBI:61977"/>
        <dbReference type="ChEBI" id="CHEBI:456216"/>
        <dbReference type="EC" id="2.7.11.25"/>
    </reaction>
</comment>
<evidence type="ECO:0000256" key="6">
    <source>
        <dbReference type="ARBA" id="ARBA00048329"/>
    </source>
</evidence>
<dbReference type="Pfam" id="PF14604">
    <property type="entry name" value="SH3_9"/>
    <property type="match status" value="1"/>
</dbReference>
<keyword evidence="8" id="KW-0067">ATP-binding</keyword>
<dbReference type="PROSITE" id="PS00107">
    <property type="entry name" value="PROTEIN_KINASE_ATP"/>
    <property type="match status" value="1"/>
</dbReference>
<reference evidence="14" key="1">
    <citation type="journal article" date="2006" name="Science">
        <title>Ancient noncoding elements conserved in the human genome.</title>
        <authorList>
            <person name="Venkatesh B."/>
            <person name="Kirkness E.F."/>
            <person name="Loh Y.H."/>
            <person name="Halpern A.L."/>
            <person name="Lee A.P."/>
            <person name="Johnson J."/>
            <person name="Dandona N."/>
            <person name="Viswanathan L.D."/>
            <person name="Tay A."/>
            <person name="Venter J.C."/>
            <person name="Strausberg R.L."/>
            <person name="Brenner S."/>
        </authorList>
    </citation>
    <scope>NUCLEOTIDE SEQUENCE [LARGE SCALE GENOMIC DNA]</scope>
</reference>
<dbReference type="SMART" id="SM00220">
    <property type="entry name" value="S_TKc"/>
    <property type="match status" value="1"/>
</dbReference>
<dbReference type="Pfam" id="PF07714">
    <property type="entry name" value="PK_Tyr_Ser-Thr"/>
    <property type="match status" value="1"/>
</dbReference>
<dbReference type="InterPro" id="IPR051681">
    <property type="entry name" value="Ser/Thr_Kinases-Pseudokinases"/>
</dbReference>
<dbReference type="InterPro" id="IPR017441">
    <property type="entry name" value="Protein_kinase_ATP_BS"/>
</dbReference>
<dbReference type="FunFam" id="3.30.200.20:FF:000085">
    <property type="entry name" value="Mitogen-activated protein kinase kinase kinase"/>
    <property type="match status" value="1"/>
</dbReference>
<feature type="compositionally biased region" description="Pro residues" evidence="10">
    <location>
        <begin position="761"/>
        <end position="772"/>
    </location>
</feature>
<evidence type="ECO:0000256" key="10">
    <source>
        <dbReference type="SAM" id="MobiDB-lite"/>
    </source>
</evidence>
<dbReference type="Gene3D" id="3.30.200.20">
    <property type="entry name" value="Phosphorylase Kinase, domain 1"/>
    <property type="match status" value="1"/>
</dbReference>